<dbReference type="EMBL" id="LAZR01038854">
    <property type="protein sequence ID" value="KKL18479.1"/>
    <property type="molecule type" value="Genomic_DNA"/>
</dbReference>
<comment type="caution">
    <text evidence="1">The sequence shown here is derived from an EMBL/GenBank/DDBJ whole genome shotgun (WGS) entry which is preliminary data.</text>
</comment>
<sequence length="59" mass="6596">MTRERIIAMSMDSCGNIFVATEAAVYRLVNFCLVKVVDAPPIKPFITESENDEAETKVM</sequence>
<proteinExistence type="predicted"/>
<dbReference type="AlphaFoldDB" id="A0A0F9B949"/>
<name>A0A0F9B949_9ZZZZ</name>
<evidence type="ECO:0000313" key="1">
    <source>
        <dbReference type="EMBL" id="KKL18479.1"/>
    </source>
</evidence>
<protein>
    <submittedName>
        <fullName evidence="1">Uncharacterized protein</fullName>
    </submittedName>
</protein>
<accession>A0A0F9B949</accession>
<organism evidence="1">
    <name type="scientific">marine sediment metagenome</name>
    <dbReference type="NCBI Taxonomy" id="412755"/>
    <lineage>
        <taxon>unclassified sequences</taxon>
        <taxon>metagenomes</taxon>
        <taxon>ecological metagenomes</taxon>
    </lineage>
</organism>
<gene>
    <name evidence="1" type="ORF">LCGC14_2475100</name>
</gene>
<reference evidence="1" key="1">
    <citation type="journal article" date="2015" name="Nature">
        <title>Complex archaea that bridge the gap between prokaryotes and eukaryotes.</title>
        <authorList>
            <person name="Spang A."/>
            <person name="Saw J.H."/>
            <person name="Jorgensen S.L."/>
            <person name="Zaremba-Niedzwiedzka K."/>
            <person name="Martijn J."/>
            <person name="Lind A.E."/>
            <person name="van Eijk R."/>
            <person name="Schleper C."/>
            <person name="Guy L."/>
            <person name="Ettema T.J."/>
        </authorList>
    </citation>
    <scope>NUCLEOTIDE SEQUENCE</scope>
</reference>